<dbReference type="AlphaFoldDB" id="A0A4Y2Q7P6"/>
<name>A0A4Y2Q7P6_ARAVE</name>
<dbReference type="Proteomes" id="UP000499080">
    <property type="component" value="Unassembled WGS sequence"/>
</dbReference>
<comment type="caution">
    <text evidence="1">The sequence shown here is derived from an EMBL/GenBank/DDBJ whole genome shotgun (WGS) entry which is preliminary data.</text>
</comment>
<proteinExistence type="predicted"/>
<organism evidence="1 2">
    <name type="scientific">Araneus ventricosus</name>
    <name type="common">Orbweaver spider</name>
    <name type="synonym">Epeira ventricosa</name>
    <dbReference type="NCBI Taxonomy" id="182803"/>
    <lineage>
        <taxon>Eukaryota</taxon>
        <taxon>Metazoa</taxon>
        <taxon>Ecdysozoa</taxon>
        <taxon>Arthropoda</taxon>
        <taxon>Chelicerata</taxon>
        <taxon>Arachnida</taxon>
        <taxon>Araneae</taxon>
        <taxon>Araneomorphae</taxon>
        <taxon>Entelegynae</taxon>
        <taxon>Araneoidea</taxon>
        <taxon>Araneidae</taxon>
        <taxon>Araneus</taxon>
    </lineage>
</organism>
<gene>
    <name evidence="1" type="ORF">AVEN_88768_1</name>
</gene>
<reference evidence="1 2" key="1">
    <citation type="journal article" date="2019" name="Sci. Rep.">
        <title>Orb-weaving spider Araneus ventricosus genome elucidates the spidroin gene catalogue.</title>
        <authorList>
            <person name="Kono N."/>
            <person name="Nakamura H."/>
            <person name="Ohtoshi R."/>
            <person name="Moran D.A.P."/>
            <person name="Shinohara A."/>
            <person name="Yoshida Y."/>
            <person name="Fujiwara M."/>
            <person name="Mori M."/>
            <person name="Tomita M."/>
            <person name="Arakawa K."/>
        </authorList>
    </citation>
    <scope>NUCLEOTIDE SEQUENCE [LARGE SCALE GENOMIC DNA]</scope>
</reference>
<accession>A0A4Y2Q7P6</accession>
<evidence type="ECO:0000313" key="1">
    <source>
        <dbReference type="EMBL" id="GBN59454.1"/>
    </source>
</evidence>
<sequence>MTTTPELAPLSNFHATPLTEGLKELRIRSYDSLPHAPLPGVKSFQKCGGLEIRCSELKQILNIRKQPPFDAENFSRYRFHRPLPPETQSTIPRLTDIDFSEIICNLFSTDLKIQASLKVEIGETEDFPE</sequence>
<keyword evidence="2" id="KW-1185">Reference proteome</keyword>
<protein>
    <submittedName>
        <fullName evidence="1">Uncharacterized protein</fullName>
    </submittedName>
</protein>
<dbReference type="EMBL" id="BGPR01013147">
    <property type="protein sequence ID" value="GBN59454.1"/>
    <property type="molecule type" value="Genomic_DNA"/>
</dbReference>
<evidence type="ECO:0000313" key="2">
    <source>
        <dbReference type="Proteomes" id="UP000499080"/>
    </source>
</evidence>